<comment type="caution">
    <text evidence="1">The sequence shown here is derived from an EMBL/GenBank/DDBJ whole genome shotgun (WGS) entry which is preliminary data.</text>
</comment>
<organism evidence="1 2">
    <name type="scientific">Trema orientale</name>
    <name type="common">Charcoal tree</name>
    <name type="synonym">Celtis orientalis</name>
    <dbReference type="NCBI Taxonomy" id="63057"/>
    <lineage>
        <taxon>Eukaryota</taxon>
        <taxon>Viridiplantae</taxon>
        <taxon>Streptophyta</taxon>
        <taxon>Embryophyta</taxon>
        <taxon>Tracheophyta</taxon>
        <taxon>Spermatophyta</taxon>
        <taxon>Magnoliopsida</taxon>
        <taxon>eudicotyledons</taxon>
        <taxon>Gunneridae</taxon>
        <taxon>Pentapetalae</taxon>
        <taxon>rosids</taxon>
        <taxon>fabids</taxon>
        <taxon>Rosales</taxon>
        <taxon>Cannabaceae</taxon>
        <taxon>Trema</taxon>
    </lineage>
</organism>
<dbReference type="InParanoid" id="A0A2P5B4X8"/>
<protein>
    <submittedName>
        <fullName evidence="1">Uncharacterized protein</fullName>
    </submittedName>
</protein>
<dbReference type="Proteomes" id="UP000237000">
    <property type="component" value="Unassembled WGS sequence"/>
</dbReference>
<dbReference type="EMBL" id="JXTC01000606">
    <property type="protein sequence ID" value="PON43826.1"/>
    <property type="molecule type" value="Genomic_DNA"/>
</dbReference>
<accession>A0A2P5B4X8</accession>
<gene>
    <name evidence="1" type="ORF">TorRG33x02_332660</name>
</gene>
<feature type="non-terminal residue" evidence="1">
    <location>
        <position position="1"/>
    </location>
</feature>
<reference evidence="2" key="1">
    <citation type="submission" date="2016-06" db="EMBL/GenBank/DDBJ databases">
        <title>Parallel loss of symbiosis genes in relatives of nitrogen-fixing non-legume Parasponia.</title>
        <authorList>
            <person name="Van Velzen R."/>
            <person name="Holmer R."/>
            <person name="Bu F."/>
            <person name="Rutten L."/>
            <person name="Van Zeijl A."/>
            <person name="Liu W."/>
            <person name="Santuari L."/>
            <person name="Cao Q."/>
            <person name="Sharma T."/>
            <person name="Shen D."/>
            <person name="Roswanjaya Y."/>
            <person name="Wardhani T."/>
            <person name="Kalhor M.S."/>
            <person name="Jansen J."/>
            <person name="Van den Hoogen J."/>
            <person name="Gungor B."/>
            <person name="Hartog M."/>
            <person name="Hontelez J."/>
            <person name="Verver J."/>
            <person name="Yang W.-C."/>
            <person name="Schijlen E."/>
            <person name="Repin R."/>
            <person name="Schilthuizen M."/>
            <person name="Schranz E."/>
            <person name="Heidstra R."/>
            <person name="Miyata K."/>
            <person name="Fedorova E."/>
            <person name="Kohlen W."/>
            <person name="Bisseling T."/>
            <person name="Smit S."/>
            <person name="Geurts R."/>
        </authorList>
    </citation>
    <scope>NUCLEOTIDE SEQUENCE [LARGE SCALE GENOMIC DNA]</scope>
    <source>
        <strain evidence="2">cv. RG33-2</strain>
    </source>
</reference>
<dbReference type="AlphaFoldDB" id="A0A2P5B4X8"/>
<proteinExistence type="predicted"/>
<name>A0A2P5B4X8_TREOI</name>
<keyword evidence="2" id="KW-1185">Reference proteome</keyword>
<evidence type="ECO:0000313" key="2">
    <source>
        <dbReference type="Proteomes" id="UP000237000"/>
    </source>
</evidence>
<evidence type="ECO:0000313" key="1">
    <source>
        <dbReference type="EMBL" id="PON43826.1"/>
    </source>
</evidence>
<sequence length="59" mass="6372">WIAFLLIFAQLSTTQKSPSGSGALRAELLMSFLVSNHLSSKTFGIVKWPSWFGGDGIGD</sequence>